<evidence type="ECO:0000313" key="2">
    <source>
        <dbReference type="Proteomes" id="UP001479290"/>
    </source>
</evidence>
<dbReference type="Proteomes" id="UP001479290">
    <property type="component" value="Unassembled WGS sequence"/>
</dbReference>
<organism evidence="1 2">
    <name type="scientific">Culter alburnus</name>
    <name type="common">Topmouth culter</name>
    <dbReference type="NCBI Taxonomy" id="194366"/>
    <lineage>
        <taxon>Eukaryota</taxon>
        <taxon>Metazoa</taxon>
        <taxon>Chordata</taxon>
        <taxon>Craniata</taxon>
        <taxon>Vertebrata</taxon>
        <taxon>Euteleostomi</taxon>
        <taxon>Actinopterygii</taxon>
        <taxon>Neopterygii</taxon>
        <taxon>Teleostei</taxon>
        <taxon>Ostariophysi</taxon>
        <taxon>Cypriniformes</taxon>
        <taxon>Xenocyprididae</taxon>
        <taxon>Xenocypridinae</taxon>
        <taxon>Culter</taxon>
    </lineage>
</organism>
<name>A0AAW1YYE1_CULAL</name>
<accession>A0AAW1YYE1</accession>
<dbReference type="EMBL" id="JAWDJR010000023">
    <property type="protein sequence ID" value="KAK9953593.1"/>
    <property type="molecule type" value="Genomic_DNA"/>
</dbReference>
<sequence>KPGVPKGLRKRGLDSGKVAELLSSLAYCLPATDPALFLLDSKSLAPSQHTAIPERETEEEQTVLLSSAASSHHLPHFSSLPPFLPSSPPYLLPPL</sequence>
<reference evidence="1 2" key="1">
    <citation type="submission" date="2024-05" db="EMBL/GenBank/DDBJ databases">
        <title>A high-quality chromosomal-level genome assembly of Topmouth culter (Culter alburnus).</title>
        <authorList>
            <person name="Zhao H."/>
        </authorList>
    </citation>
    <scope>NUCLEOTIDE SEQUENCE [LARGE SCALE GENOMIC DNA]</scope>
    <source>
        <strain evidence="1">CATC2023</strain>
        <tissue evidence="1">Muscle</tissue>
    </source>
</reference>
<gene>
    <name evidence="1" type="ORF">ABG768_017576</name>
</gene>
<comment type="caution">
    <text evidence="1">The sequence shown here is derived from an EMBL/GenBank/DDBJ whole genome shotgun (WGS) entry which is preliminary data.</text>
</comment>
<dbReference type="AlphaFoldDB" id="A0AAW1YYE1"/>
<proteinExistence type="predicted"/>
<protein>
    <submittedName>
        <fullName evidence="1">Uncharacterized protein</fullName>
    </submittedName>
</protein>
<evidence type="ECO:0000313" key="1">
    <source>
        <dbReference type="EMBL" id="KAK9953593.1"/>
    </source>
</evidence>
<feature type="non-terminal residue" evidence="1">
    <location>
        <position position="1"/>
    </location>
</feature>
<keyword evidence="2" id="KW-1185">Reference proteome</keyword>